<sequence>MAVPPELIAALQARTSIYSDSCRARQEELPLSNEDKRGLSYIPPRFDESQNYHPRIKQDLNNKWSAVIVDAESEQMQGLTNLNARPWAETSYQPATRFEIPKVAPAPQAVSRAAAPAAPVAAPAPAQAPPPPPPAKPPQNTILDTGKCQVSMQEGRIVVPDASFCVAISVHNDAAFFMLTAPGKPHVCLNVLKVESPVIYGTSCIIKTVAPANQPVSVYTVKPLAPSTADKLARVLESVQIALRKTLNLPAPKPAPTPATAPSLKPTAKTFAPKFTPTPPTKSLLCADSPDSSPEASPRFRSRQLVDVVAKKPDGKSTISLDEVINNINVIVRTAYFQITGCSVPVAPVSSGEQPSDVALAEWLNKGHLDSDADETRRGLIDILRFLRDLQLKNAAARGPPIMSSQTMEVFKSLDRSIKSPGERISYSAPEIMHLKNAAIVPEDMSGAVLPEMKSKKALAVPQVTTLAIRETKVSLPPAKFVLPPVNQEVVMVPSDTKPAPQQIKAVLPPATQVTGVISSEIKLVAQEANVAAVSPPTQKPKKGLSSSMWAR</sequence>
<comment type="caution">
    <text evidence="1">The sequence shown here is derived from an EMBL/GenBank/DDBJ whole genome shotgun (WGS) entry which is preliminary data.</text>
</comment>
<gene>
    <name evidence="1" type="ORF">NLG97_g9561</name>
</gene>
<protein>
    <submittedName>
        <fullName evidence="1">Uncharacterized protein</fullName>
    </submittedName>
</protein>
<name>A0ACC1QFV9_9HYPO</name>
<accession>A0ACC1QFV9</accession>
<reference evidence="1" key="1">
    <citation type="submission" date="2022-07" db="EMBL/GenBank/DDBJ databases">
        <title>Genome Sequence of Lecanicillium saksenae.</title>
        <authorList>
            <person name="Buettner E."/>
        </authorList>
    </citation>
    <scope>NUCLEOTIDE SEQUENCE</scope>
    <source>
        <strain evidence="1">VT-O1</strain>
    </source>
</reference>
<evidence type="ECO:0000313" key="1">
    <source>
        <dbReference type="EMBL" id="KAJ3475133.1"/>
    </source>
</evidence>
<organism evidence="1 2">
    <name type="scientific">Lecanicillium saksenae</name>
    <dbReference type="NCBI Taxonomy" id="468837"/>
    <lineage>
        <taxon>Eukaryota</taxon>
        <taxon>Fungi</taxon>
        <taxon>Dikarya</taxon>
        <taxon>Ascomycota</taxon>
        <taxon>Pezizomycotina</taxon>
        <taxon>Sordariomycetes</taxon>
        <taxon>Hypocreomycetidae</taxon>
        <taxon>Hypocreales</taxon>
        <taxon>Cordycipitaceae</taxon>
        <taxon>Lecanicillium</taxon>
    </lineage>
</organism>
<proteinExistence type="predicted"/>
<evidence type="ECO:0000313" key="2">
    <source>
        <dbReference type="Proteomes" id="UP001148737"/>
    </source>
</evidence>
<dbReference type="EMBL" id="JANAKD010002022">
    <property type="protein sequence ID" value="KAJ3475133.1"/>
    <property type="molecule type" value="Genomic_DNA"/>
</dbReference>
<keyword evidence="2" id="KW-1185">Reference proteome</keyword>
<dbReference type="Proteomes" id="UP001148737">
    <property type="component" value="Unassembled WGS sequence"/>
</dbReference>